<feature type="compositionally biased region" description="Polar residues" evidence="3">
    <location>
        <begin position="40"/>
        <end position="52"/>
    </location>
</feature>
<dbReference type="Proteomes" id="UP000622797">
    <property type="component" value="Unassembled WGS sequence"/>
</dbReference>
<feature type="compositionally biased region" description="Low complexity" evidence="3">
    <location>
        <begin position="284"/>
        <end position="301"/>
    </location>
</feature>
<dbReference type="AlphaFoldDB" id="A0A8H4TW62"/>
<keyword evidence="5" id="KW-1185">Reference proteome</keyword>
<evidence type="ECO:0008006" key="6">
    <source>
        <dbReference type="Google" id="ProtNLM"/>
    </source>
</evidence>
<comment type="similarity">
    <text evidence="1">Belongs to the SPT2 family.</text>
</comment>
<feature type="region of interest" description="Disordered" evidence="3">
    <location>
        <begin position="31"/>
        <end position="374"/>
    </location>
</feature>
<reference evidence="4" key="2">
    <citation type="submission" date="2020-05" db="EMBL/GenBank/DDBJ databases">
        <authorList>
            <person name="Kim H.-S."/>
            <person name="Proctor R.H."/>
            <person name="Brown D.W."/>
        </authorList>
    </citation>
    <scope>NUCLEOTIDE SEQUENCE</scope>
    <source>
        <strain evidence="4">NRRL 20472</strain>
    </source>
</reference>
<name>A0A8H4TW62_9HYPO</name>
<feature type="compositionally biased region" description="Pro residues" evidence="3">
    <location>
        <begin position="138"/>
        <end position="155"/>
    </location>
</feature>
<organism evidence="4 5">
    <name type="scientific">Fusarium sarcochroum</name>
    <dbReference type="NCBI Taxonomy" id="1208366"/>
    <lineage>
        <taxon>Eukaryota</taxon>
        <taxon>Fungi</taxon>
        <taxon>Dikarya</taxon>
        <taxon>Ascomycota</taxon>
        <taxon>Pezizomycotina</taxon>
        <taxon>Sordariomycetes</taxon>
        <taxon>Hypocreomycetidae</taxon>
        <taxon>Hypocreales</taxon>
        <taxon>Nectriaceae</taxon>
        <taxon>Fusarium</taxon>
        <taxon>Fusarium lateritium species complex</taxon>
    </lineage>
</organism>
<evidence type="ECO:0000313" key="5">
    <source>
        <dbReference type="Proteomes" id="UP000622797"/>
    </source>
</evidence>
<dbReference type="OrthoDB" id="5430658at2759"/>
<dbReference type="Pfam" id="PF08243">
    <property type="entry name" value="SPT2"/>
    <property type="match status" value="1"/>
</dbReference>
<feature type="region of interest" description="Disordered" evidence="3">
    <location>
        <begin position="393"/>
        <end position="417"/>
    </location>
</feature>
<dbReference type="SMART" id="SM00784">
    <property type="entry name" value="SPT2"/>
    <property type="match status" value="1"/>
</dbReference>
<gene>
    <name evidence="4" type="ORF">FSARC_6945</name>
</gene>
<dbReference type="EMBL" id="JABEXW010000364">
    <property type="protein sequence ID" value="KAF4965226.1"/>
    <property type="molecule type" value="Genomic_DNA"/>
</dbReference>
<feature type="compositionally biased region" description="Polar residues" evidence="3">
    <location>
        <begin position="103"/>
        <end position="113"/>
    </location>
</feature>
<reference evidence="4" key="1">
    <citation type="journal article" date="2020" name="BMC Genomics">
        <title>Correction to: Identification and distribution of gene clusters required for synthesis of sphingolipid metabolism inhibitors in diverse species of the filamentous fungus Fusarium.</title>
        <authorList>
            <person name="Kim H.S."/>
            <person name="Lohmar J.M."/>
            <person name="Busman M."/>
            <person name="Brown D.W."/>
            <person name="Naumann T.A."/>
            <person name="Divon H.H."/>
            <person name="Lysoe E."/>
            <person name="Uhlig S."/>
            <person name="Proctor R.H."/>
        </authorList>
    </citation>
    <scope>NUCLEOTIDE SEQUENCE</scope>
    <source>
        <strain evidence="4">NRRL 20472</strain>
    </source>
</reference>
<protein>
    <recommendedName>
        <fullName evidence="6">SPT2 chromatin protein</fullName>
    </recommendedName>
</protein>
<evidence type="ECO:0000313" key="4">
    <source>
        <dbReference type="EMBL" id="KAF4965226.1"/>
    </source>
</evidence>
<sequence>MPVSNSPVANLFDYQEKLTMVFQIGDLLAQISGGDEGSAPSPTQSLPRSNTLPKRKADDDPRSNISKAPRVTTLSSTVAPRTTQSPTSSSRPNFPSRPFDRPTPSQRPSNPINGSGKPTVLSSRPMNGGNRVSKPAAPSRPSPGPSSAPPAPRGVPPKKGSFAEILARAQKAQASMGQVGKIQHKKAEGGNIKKVKDEPPAKVDPRAAKTLKQRPGPPTGYTGTAKPGQPGQRNGTPVSGAGKDPRTGRPLPQAKAERGGMAGTKAPRGRGAPPEEEPKKVKKAVAATTGYTGTARPRPGGDAPKKKEAPRGGALLSAPRAPRPSHSKSREDDYDEDMDDFIDYDDEDDDGGPRYGYASDASSDMEAGMDDIDVEERRAEVIARREDIEEERLERKLKADKEARKRSALETLRGRRR</sequence>
<feature type="compositionally biased region" description="Basic and acidic residues" evidence="3">
    <location>
        <begin position="194"/>
        <end position="207"/>
    </location>
</feature>
<keyword evidence="2" id="KW-0175">Coiled coil</keyword>
<feature type="compositionally biased region" description="Low complexity" evidence="3">
    <location>
        <begin position="80"/>
        <end position="97"/>
    </location>
</feature>
<feature type="compositionally biased region" description="Acidic residues" evidence="3">
    <location>
        <begin position="332"/>
        <end position="350"/>
    </location>
</feature>
<evidence type="ECO:0000256" key="3">
    <source>
        <dbReference type="SAM" id="MobiDB-lite"/>
    </source>
</evidence>
<proteinExistence type="inferred from homology"/>
<evidence type="ECO:0000256" key="1">
    <source>
        <dbReference type="ARBA" id="ARBA00006461"/>
    </source>
</evidence>
<dbReference type="InterPro" id="IPR013256">
    <property type="entry name" value="Chromatin_SPT2"/>
</dbReference>
<comment type="caution">
    <text evidence="4">The sequence shown here is derived from an EMBL/GenBank/DDBJ whole genome shotgun (WGS) entry which is preliminary data.</text>
</comment>
<feature type="compositionally biased region" description="Basic and acidic residues" evidence="3">
    <location>
        <begin position="393"/>
        <end position="408"/>
    </location>
</feature>
<evidence type="ECO:0000256" key="2">
    <source>
        <dbReference type="ARBA" id="ARBA00023054"/>
    </source>
</evidence>
<accession>A0A8H4TW62</accession>